<dbReference type="Proteomes" id="UP001199054">
    <property type="component" value="Unassembled WGS sequence"/>
</dbReference>
<reference evidence="2 3" key="1">
    <citation type="submission" date="2021-10" db="EMBL/GenBank/DDBJ databases">
        <title>Streptomyces sp. strain SMC 277, a novel streptomycete isolated from soil.</title>
        <authorList>
            <person name="Chanama M."/>
        </authorList>
    </citation>
    <scope>NUCLEOTIDE SEQUENCE [LARGE SCALE GENOMIC DNA]</scope>
    <source>
        <strain evidence="2 3">SMC 277</strain>
    </source>
</reference>
<evidence type="ECO:0008006" key="4">
    <source>
        <dbReference type="Google" id="ProtNLM"/>
    </source>
</evidence>
<feature type="non-terminal residue" evidence="2">
    <location>
        <position position="1"/>
    </location>
</feature>
<comment type="caution">
    <text evidence="2">The sequence shown here is derived from an EMBL/GenBank/DDBJ whole genome shotgun (WGS) entry which is preliminary data.</text>
</comment>
<feature type="region of interest" description="Disordered" evidence="1">
    <location>
        <begin position="1"/>
        <end position="67"/>
    </location>
</feature>
<feature type="compositionally biased region" description="Low complexity" evidence="1">
    <location>
        <begin position="143"/>
        <end position="168"/>
    </location>
</feature>
<protein>
    <recommendedName>
        <fullName evidence="4">Family 2 glycosyl transferase</fullName>
    </recommendedName>
</protein>
<sequence>EVTALEYEDAAGAGAAQGAQAAAEEVYHPQPLDEDTGSYGIQSFAPAAQAGQPDPAQTAAFGSPFGMPEQDSHQYAAYYDPQGQGGYDYGQQQTYAAYSDPYIGTGGGVAQPYGGYPQYTDPQYATDTPPGGVWVPQQRDADAPYPQAQPYPGQEPQYPHPQGYPYQGTGEYEQYRY</sequence>
<keyword evidence="3" id="KW-1185">Reference proteome</keyword>
<proteinExistence type="predicted"/>
<name>A0ABS8BD79_9ACTN</name>
<dbReference type="EMBL" id="JAJAUY010000135">
    <property type="protein sequence ID" value="MCB5182599.1"/>
    <property type="molecule type" value="Genomic_DNA"/>
</dbReference>
<feature type="compositionally biased region" description="Low complexity" evidence="1">
    <location>
        <begin position="10"/>
        <end position="23"/>
    </location>
</feature>
<evidence type="ECO:0000313" key="3">
    <source>
        <dbReference type="Proteomes" id="UP001199054"/>
    </source>
</evidence>
<evidence type="ECO:0000313" key="2">
    <source>
        <dbReference type="EMBL" id="MCB5182599.1"/>
    </source>
</evidence>
<evidence type="ECO:0000256" key="1">
    <source>
        <dbReference type="SAM" id="MobiDB-lite"/>
    </source>
</evidence>
<feature type="region of interest" description="Disordered" evidence="1">
    <location>
        <begin position="100"/>
        <end position="177"/>
    </location>
</feature>
<feature type="compositionally biased region" description="Low complexity" evidence="1">
    <location>
        <begin position="45"/>
        <end position="60"/>
    </location>
</feature>
<gene>
    <name evidence="2" type="ORF">LG632_24895</name>
</gene>
<accession>A0ABS8BD79</accession>
<organism evidence="2 3">
    <name type="scientific">Streptomyces antimicrobicus</name>
    <dbReference type="NCBI Taxonomy" id="2883108"/>
    <lineage>
        <taxon>Bacteria</taxon>
        <taxon>Bacillati</taxon>
        <taxon>Actinomycetota</taxon>
        <taxon>Actinomycetes</taxon>
        <taxon>Kitasatosporales</taxon>
        <taxon>Streptomycetaceae</taxon>
        <taxon>Streptomyces</taxon>
    </lineage>
</organism>